<protein>
    <recommendedName>
        <fullName evidence="1">BTB domain-containing protein</fullName>
    </recommendedName>
</protein>
<sequence>MSPTDCHLAPEAKRDEEIWLEDGNIIIIAGDTAFRLYKGILSAASLVFKDLFSVPQPEDGETMDNCPVIRLPDPATDLRHFFRAVTKPDFSHLRHDYKPAFGMLAAVCRIGHKYQADEVVDAAAARIENFFARWPSTAATIISKNRGRMPLTWELFWWAHNRLCPTAVEIQDAFEAVGLARLLGRPSILPFALYLCCAGDPLHMRDGVPRPDGAVSRLSSEDYLRCIQAIPKLRAACSDKIRSVLARSMTASVLSDCTNGGQCAEVFEMMHRDFIEEKYVPVVTDLFASIRFLRTKPVAYTTYYLCLCSKCVLRLDVIEYGGEAAFLTKLFEL</sequence>
<feature type="domain" description="BTB" evidence="1">
    <location>
        <begin position="23"/>
        <end position="131"/>
    </location>
</feature>
<dbReference type="CDD" id="cd18186">
    <property type="entry name" value="BTB_POZ_ZBTB_KLHL-like"/>
    <property type="match status" value="1"/>
</dbReference>
<evidence type="ECO:0000313" key="2">
    <source>
        <dbReference type="EMBL" id="TBU27544.1"/>
    </source>
</evidence>
<dbReference type="Gene3D" id="3.30.710.10">
    <property type="entry name" value="Potassium Channel Kv1.1, Chain A"/>
    <property type="match status" value="1"/>
</dbReference>
<organism evidence="2">
    <name type="scientific">Dichomitus squalens</name>
    <dbReference type="NCBI Taxonomy" id="114155"/>
    <lineage>
        <taxon>Eukaryota</taxon>
        <taxon>Fungi</taxon>
        <taxon>Dikarya</taxon>
        <taxon>Basidiomycota</taxon>
        <taxon>Agaricomycotina</taxon>
        <taxon>Agaricomycetes</taxon>
        <taxon>Polyporales</taxon>
        <taxon>Polyporaceae</taxon>
        <taxon>Dichomitus</taxon>
    </lineage>
</organism>
<name>A0A4Q9MJ22_9APHY</name>
<evidence type="ECO:0000259" key="1">
    <source>
        <dbReference type="SMART" id="SM00225"/>
    </source>
</evidence>
<gene>
    <name evidence="2" type="ORF">BD311DRAFT_377865</name>
</gene>
<accession>A0A4Q9MJ22</accession>
<dbReference type="SMART" id="SM00225">
    <property type="entry name" value="BTB"/>
    <property type="match status" value="1"/>
</dbReference>
<dbReference type="InterPro" id="IPR000210">
    <property type="entry name" value="BTB/POZ_dom"/>
</dbReference>
<reference evidence="2" key="1">
    <citation type="submission" date="2019-01" db="EMBL/GenBank/DDBJ databases">
        <title>Draft genome sequences of three monokaryotic isolates of the white-rot basidiomycete fungus Dichomitus squalens.</title>
        <authorList>
            <consortium name="DOE Joint Genome Institute"/>
            <person name="Lopez S.C."/>
            <person name="Andreopoulos B."/>
            <person name="Pangilinan J."/>
            <person name="Lipzen A."/>
            <person name="Riley R."/>
            <person name="Ahrendt S."/>
            <person name="Ng V."/>
            <person name="Barry K."/>
            <person name="Daum C."/>
            <person name="Grigoriev I.V."/>
            <person name="Hilden K.S."/>
            <person name="Makela M.R."/>
            <person name="de Vries R.P."/>
        </authorList>
    </citation>
    <scope>NUCLEOTIDE SEQUENCE [LARGE SCALE GENOMIC DNA]</scope>
    <source>
        <strain evidence="2">OM18370.1</strain>
    </source>
</reference>
<dbReference type="OrthoDB" id="2744470at2759"/>
<proteinExistence type="predicted"/>
<dbReference type="InterPro" id="IPR011333">
    <property type="entry name" value="SKP1/BTB/POZ_sf"/>
</dbReference>
<dbReference type="EMBL" id="ML143431">
    <property type="protein sequence ID" value="TBU27544.1"/>
    <property type="molecule type" value="Genomic_DNA"/>
</dbReference>
<dbReference type="AlphaFoldDB" id="A0A4Q9MJ22"/>
<dbReference type="Proteomes" id="UP000292957">
    <property type="component" value="Unassembled WGS sequence"/>
</dbReference>